<dbReference type="Pfam" id="PF09184">
    <property type="entry name" value="PPP4R2"/>
    <property type="match status" value="1"/>
</dbReference>
<evidence type="ECO:0000256" key="1">
    <source>
        <dbReference type="ARBA" id="ARBA00009207"/>
    </source>
</evidence>
<feature type="compositionally biased region" description="Low complexity" evidence="2">
    <location>
        <begin position="278"/>
        <end position="291"/>
    </location>
</feature>
<comment type="similarity">
    <text evidence="1">Belongs to the PPP4R2 family.</text>
</comment>
<feature type="compositionally biased region" description="Polar residues" evidence="2">
    <location>
        <begin position="369"/>
        <end position="392"/>
    </location>
</feature>
<comment type="caution">
    <text evidence="3">The sequence shown here is derived from an EMBL/GenBank/DDBJ whole genome shotgun (WGS) entry which is preliminary data.</text>
</comment>
<feature type="region of interest" description="Disordered" evidence="2">
    <location>
        <begin position="369"/>
        <end position="512"/>
    </location>
</feature>
<dbReference type="GO" id="GO:0030289">
    <property type="term" value="C:protein phosphatase 4 complex"/>
    <property type="evidence" value="ECO:0007669"/>
    <property type="project" value="InterPro"/>
</dbReference>
<name>A0AAD9IBM5_9PEZI</name>
<dbReference type="PANTHER" id="PTHR16487:SF0">
    <property type="entry name" value="PROTEIN PHOSPHATASE 4 REGULATORY SUBUNIT 2-RELATED"/>
    <property type="match status" value="1"/>
</dbReference>
<dbReference type="GO" id="GO:0005737">
    <property type="term" value="C:cytoplasm"/>
    <property type="evidence" value="ECO:0007669"/>
    <property type="project" value="TreeGrafter"/>
</dbReference>
<organism evidence="3 4">
    <name type="scientific">Phyllachora maydis</name>
    <dbReference type="NCBI Taxonomy" id="1825666"/>
    <lineage>
        <taxon>Eukaryota</taxon>
        <taxon>Fungi</taxon>
        <taxon>Dikarya</taxon>
        <taxon>Ascomycota</taxon>
        <taxon>Pezizomycotina</taxon>
        <taxon>Sordariomycetes</taxon>
        <taxon>Sordariomycetidae</taxon>
        <taxon>Phyllachorales</taxon>
        <taxon>Phyllachoraceae</taxon>
        <taxon>Phyllachora</taxon>
    </lineage>
</organism>
<keyword evidence="4" id="KW-1185">Reference proteome</keyword>
<dbReference type="GO" id="GO:0019888">
    <property type="term" value="F:protein phosphatase regulator activity"/>
    <property type="evidence" value="ECO:0007669"/>
    <property type="project" value="InterPro"/>
</dbReference>
<gene>
    <name evidence="3" type="ORF">P8C59_008152</name>
</gene>
<feature type="region of interest" description="Disordered" evidence="2">
    <location>
        <begin position="233"/>
        <end position="296"/>
    </location>
</feature>
<evidence type="ECO:0000313" key="4">
    <source>
        <dbReference type="Proteomes" id="UP001217918"/>
    </source>
</evidence>
<accession>A0AAD9IBM5</accession>
<dbReference type="InterPro" id="IPR015267">
    <property type="entry name" value="PPP4R2"/>
</dbReference>
<reference evidence="3" key="1">
    <citation type="journal article" date="2023" name="Mol. Plant Microbe Interact.">
        <title>Elucidating the Obligate Nature and Biological Capacity of an Invasive Fungal Corn Pathogen.</title>
        <authorList>
            <person name="MacCready J.S."/>
            <person name="Roggenkamp E.M."/>
            <person name="Gdanetz K."/>
            <person name="Chilvers M.I."/>
        </authorList>
    </citation>
    <scope>NUCLEOTIDE SEQUENCE</scope>
    <source>
        <strain evidence="3">PM02</strain>
    </source>
</reference>
<protein>
    <submittedName>
        <fullName evidence="3">Uncharacterized protein</fullName>
    </submittedName>
</protein>
<dbReference type="Proteomes" id="UP001217918">
    <property type="component" value="Unassembled WGS sequence"/>
</dbReference>
<feature type="compositionally biased region" description="Basic and acidic residues" evidence="2">
    <location>
        <begin position="410"/>
        <end position="419"/>
    </location>
</feature>
<evidence type="ECO:0000313" key="3">
    <source>
        <dbReference type="EMBL" id="KAK2073912.1"/>
    </source>
</evidence>
<proteinExistence type="inferred from homology"/>
<dbReference type="EMBL" id="JAQQPM010000007">
    <property type="protein sequence ID" value="KAK2073912.1"/>
    <property type="molecule type" value="Genomic_DNA"/>
</dbReference>
<dbReference type="PANTHER" id="PTHR16487">
    <property type="entry name" value="PPP4R2-RELATED PROTEIN"/>
    <property type="match status" value="1"/>
</dbReference>
<dbReference type="AlphaFoldDB" id="A0AAD9IBM5"/>
<evidence type="ECO:0000256" key="2">
    <source>
        <dbReference type="SAM" id="MobiDB-lite"/>
    </source>
</evidence>
<feature type="compositionally biased region" description="Polar residues" evidence="2">
    <location>
        <begin position="258"/>
        <end position="277"/>
    </location>
</feature>
<dbReference type="GO" id="GO:0005634">
    <property type="term" value="C:nucleus"/>
    <property type="evidence" value="ECO:0007669"/>
    <property type="project" value="TreeGrafter"/>
</dbReference>
<sequence length="512" mass="53234">MLGIKPWIRRSSRMNRGGRMKGQAYAILMAAMEIDADALLVQAATDGSFDHFAWPLLLPRVITRIETIVRETFPVPIIPPPVPPNRHPSPRFIAPLPSSDPLDGSDTPVLAPGQLPPQIQDMLDSILTALKAFPRYPPHTIQRLAELVLKPKQHYRSLPAFLHALDRVVHVTSGANIYPLPPAVPDMSGLSVLSNGTARQSVNSFSSAGSLVGSDEALGGALLTPIPWLARQAAANGSDDEDEKGGAGMSEINRARSPLSSADTLSVTTTSQNTSRISQTTSNATSASSPAVTGRQLEAQLRTESTETIDGPNGVGSIETVSISLNGIHSMGASAAMLSAAGPRGVTQGEILRQEQRLGVVPVSQLARQGQQSRGAADGTSTADFSSGSSLVITVPPSPKREAEEDLEPESIKRAKGESSDNESTASSVTLGPDPTTAQEVKTEEVADSARETVTDAEGDIVITDQDPPDASAQGVAKTGAGGEKDAASGGSGTNAHHAGAADTASEAKGDD</sequence>
<feature type="compositionally biased region" description="Polar residues" evidence="2">
    <location>
        <begin position="422"/>
        <end position="440"/>
    </location>
</feature>
<feature type="compositionally biased region" description="Basic and acidic residues" evidence="2">
    <location>
        <begin position="441"/>
        <end position="454"/>
    </location>
</feature>